<protein>
    <submittedName>
        <fullName evidence="2">Uncharacterized protein</fullName>
    </submittedName>
</protein>
<dbReference type="EMBL" id="JAUTBL010000001">
    <property type="protein sequence ID" value="MDQ1183170.1"/>
    <property type="molecule type" value="Genomic_DNA"/>
</dbReference>
<name>A0ABU0UE11_9HYPH</name>
<gene>
    <name evidence="2" type="ORF">QE408_000292</name>
</gene>
<evidence type="ECO:0000256" key="1">
    <source>
        <dbReference type="SAM" id="Phobius"/>
    </source>
</evidence>
<dbReference type="Proteomes" id="UP001224781">
    <property type="component" value="Unassembled WGS sequence"/>
</dbReference>
<comment type="caution">
    <text evidence="2">The sequence shown here is derived from an EMBL/GenBank/DDBJ whole genome shotgun (WGS) entry which is preliminary data.</text>
</comment>
<sequence>METWQYVVIGLFVIVLIRAWFLMGKISRYITDTEYRDIERFKERKIANY</sequence>
<keyword evidence="1" id="KW-1133">Transmembrane helix</keyword>
<accession>A0ABU0UE11</accession>
<feature type="transmembrane region" description="Helical" evidence="1">
    <location>
        <begin position="6"/>
        <end position="23"/>
    </location>
</feature>
<proteinExistence type="predicted"/>
<keyword evidence="3" id="KW-1185">Reference proteome</keyword>
<keyword evidence="1" id="KW-0812">Transmembrane</keyword>
<evidence type="ECO:0000313" key="2">
    <source>
        <dbReference type="EMBL" id="MDQ1183170.1"/>
    </source>
</evidence>
<dbReference type="RefSeq" id="WP_306927926.1">
    <property type="nucleotide sequence ID" value="NZ_JAUTBL010000001.1"/>
</dbReference>
<keyword evidence="1" id="KW-0472">Membrane</keyword>
<reference evidence="2 3" key="1">
    <citation type="submission" date="2023-07" db="EMBL/GenBank/DDBJ databases">
        <title>Functional and genomic diversity of the sorghum phyllosphere microbiome.</title>
        <authorList>
            <person name="Shade A."/>
        </authorList>
    </citation>
    <scope>NUCLEOTIDE SEQUENCE [LARGE SCALE GENOMIC DNA]</scope>
    <source>
        <strain evidence="2 3">SORGH_AS_1126</strain>
    </source>
</reference>
<organism evidence="2 3">
    <name type="scientific">Agrobacterium larrymoorei</name>
    <dbReference type="NCBI Taxonomy" id="160699"/>
    <lineage>
        <taxon>Bacteria</taxon>
        <taxon>Pseudomonadati</taxon>
        <taxon>Pseudomonadota</taxon>
        <taxon>Alphaproteobacteria</taxon>
        <taxon>Hyphomicrobiales</taxon>
        <taxon>Rhizobiaceae</taxon>
        <taxon>Rhizobium/Agrobacterium group</taxon>
        <taxon>Agrobacterium</taxon>
    </lineage>
</organism>
<evidence type="ECO:0000313" key="3">
    <source>
        <dbReference type="Proteomes" id="UP001224781"/>
    </source>
</evidence>